<dbReference type="PROSITE" id="PS51465">
    <property type="entry name" value="KAZAL_2"/>
    <property type="match status" value="2"/>
</dbReference>
<sequence length="126" mass="13591">MVPRGIAVFWAVVLVVVRTSFCSEQIACTADYSPVCGRNDRTYDNECLARSAGVGVAHEGKCKCACPENMHPVCGSNGVTYDNACLAKCDLVGFRPGSCDSMDTLENVHKAILTLRHIPDLSYDTS</sequence>
<dbReference type="InterPro" id="IPR036058">
    <property type="entry name" value="Kazal_dom_sf"/>
</dbReference>
<reference evidence="2" key="1">
    <citation type="journal article" date="2012" name="Nature">
        <title>The oyster genome reveals stress adaptation and complexity of shell formation.</title>
        <authorList>
            <person name="Zhang G."/>
            <person name="Fang X."/>
            <person name="Guo X."/>
            <person name="Li L."/>
            <person name="Luo R."/>
            <person name="Xu F."/>
            <person name="Yang P."/>
            <person name="Zhang L."/>
            <person name="Wang X."/>
            <person name="Qi H."/>
            <person name="Xiong Z."/>
            <person name="Que H."/>
            <person name="Xie Y."/>
            <person name="Holland P.W."/>
            <person name="Paps J."/>
            <person name="Zhu Y."/>
            <person name="Wu F."/>
            <person name="Chen Y."/>
            <person name="Wang J."/>
            <person name="Peng C."/>
            <person name="Meng J."/>
            <person name="Yang L."/>
            <person name="Liu J."/>
            <person name="Wen B."/>
            <person name="Zhang N."/>
            <person name="Huang Z."/>
            <person name="Zhu Q."/>
            <person name="Feng Y."/>
            <person name="Mount A."/>
            <person name="Hedgecock D."/>
            <person name="Xu Z."/>
            <person name="Liu Y."/>
            <person name="Domazet-Loso T."/>
            <person name="Du Y."/>
            <person name="Sun X."/>
            <person name="Zhang S."/>
            <person name="Liu B."/>
            <person name="Cheng P."/>
            <person name="Jiang X."/>
            <person name="Li J."/>
            <person name="Fan D."/>
            <person name="Wang W."/>
            <person name="Fu W."/>
            <person name="Wang T."/>
            <person name="Wang B."/>
            <person name="Zhang J."/>
            <person name="Peng Z."/>
            <person name="Li Y."/>
            <person name="Li N."/>
            <person name="Wang J."/>
            <person name="Chen M."/>
            <person name="He Y."/>
            <person name="Tan F."/>
            <person name="Song X."/>
            <person name="Zheng Q."/>
            <person name="Huang R."/>
            <person name="Yang H."/>
            <person name="Du X."/>
            <person name="Chen L."/>
            <person name="Yang M."/>
            <person name="Gaffney P.M."/>
            <person name="Wang S."/>
            <person name="Luo L."/>
            <person name="She Z."/>
            <person name="Ming Y."/>
            <person name="Huang W."/>
            <person name="Zhang S."/>
            <person name="Huang B."/>
            <person name="Zhang Y."/>
            <person name="Qu T."/>
            <person name="Ni P."/>
            <person name="Miao G."/>
            <person name="Wang J."/>
            <person name="Wang Q."/>
            <person name="Steinberg C.E."/>
            <person name="Wang H."/>
            <person name="Li N."/>
            <person name="Qian L."/>
            <person name="Zhang G."/>
            <person name="Li Y."/>
            <person name="Yang H."/>
            <person name="Liu X."/>
            <person name="Wang J."/>
            <person name="Yin Y."/>
            <person name="Wang J."/>
        </authorList>
    </citation>
    <scope>NUCLEOTIDE SEQUENCE [LARGE SCALE GENOMIC DNA]</scope>
    <source>
        <strain evidence="2">05x7-T-G4-1.051#20</strain>
    </source>
</reference>
<evidence type="ECO:0000259" key="1">
    <source>
        <dbReference type="PROSITE" id="PS51465"/>
    </source>
</evidence>
<protein>
    <submittedName>
        <fullName evidence="2">Serine protease inhibitor dipetalogastin</fullName>
    </submittedName>
</protein>
<dbReference type="CDD" id="cd00104">
    <property type="entry name" value="KAZAL_FS"/>
    <property type="match status" value="2"/>
</dbReference>
<dbReference type="InParanoid" id="K1QFT9"/>
<proteinExistence type="predicted"/>
<name>K1QFT9_MAGGI</name>
<feature type="domain" description="Kazal-like" evidence="1">
    <location>
        <begin position="56"/>
        <end position="101"/>
    </location>
</feature>
<organism evidence="2">
    <name type="scientific">Magallana gigas</name>
    <name type="common">Pacific oyster</name>
    <name type="synonym">Crassostrea gigas</name>
    <dbReference type="NCBI Taxonomy" id="29159"/>
    <lineage>
        <taxon>Eukaryota</taxon>
        <taxon>Metazoa</taxon>
        <taxon>Spiralia</taxon>
        <taxon>Lophotrochozoa</taxon>
        <taxon>Mollusca</taxon>
        <taxon>Bivalvia</taxon>
        <taxon>Autobranchia</taxon>
        <taxon>Pteriomorphia</taxon>
        <taxon>Ostreida</taxon>
        <taxon>Ostreoidea</taxon>
        <taxon>Ostreidae</taxon>
        <taxon>Magallana</taxon>
    </lineage>
</organism>
<dbReference type="PANTHER" id="PTHR21131:SF0">
    <property type="entry name" value="GEO10195P1-RELATED"/>
    <property type="match status" value="1"/>
</dbReference>
<dbReference type="InterPro" id="IPR002350">
    <property type="entry name" value="Kazal_dom"/>
</dbReference>
<gene>
    <name evidence="2" type="ORF">CGI_10010888</name>
</gene>
<dbReference type="Gene3D" id="3.30.60.30">
    <property type="match status" value="2"/>
</dbReference>
<dbReference type="SMART" id="SM00280">
    <property type="entry name" value="KAZAL"/>
    <property type="match status" value="2"/>
</dbReference>
<feature type="domain" description="Kazal-like" evidence="1">
    <location>
        <begin position="16"/>
        <end position="52"/>
    </location>
</feature>
<dbReference type="HOGENOM" id="CLU_1983723_0_0_1"/>
<dbReference type="EMBL" id="JH816887">
    <property type="protein sequence ID" value="EKC32753.1"/>
    <property type="molecule type" value="Genomic_DNA"/>
</dbReference>
<dbReference type="SUPFAM" id="SSF100895">
    <property type="entry name" value="Kazal-type serine protease inhibitors"/>
    <property type="match status" value="2"/>
</dbReference>
<dbReference type="PANTHER" id="PTHR21131">
    <property type="entry name" value="SERINE-TYPE ENDOPEPTIDASE INHIBITOR"/>
    <property type="match status" value="1"/>
</dbReference>
<dbReference type="GO" id="GO:0005615">
    <property type="term" value="C:extracellular space"/>
    <property type="evidence" value="ECO:0007669"/>
    <property type="project" value="TreeGrafter"/>
</dbReference>
<dbReference type="AlphaFoldDB" id="K1QFT9"/>
<accession>K1QFT9</accession>
<dbReference type="InterPro" id="IPR053265">
    <property type="entry name" value="Serpin"/>
</dbReference>
<evidence type="ECO:0000313" key="2">
    <source>
        <dbReference type="EMBL" id="EKC32753.1"/>
    </source>
</evidence>
<dbReference type="Pfam" id="PF00050">
    <property type="entry name" value="Kazal_1"/>
    <property type="match status" value="1"/>
</dbReference>
<dbReference type="Pfam" id="PF07648">
    <property type="entry name" value="Kazal_2"/>
    <property type="match status" value="1"/>
</dbReference>
<dbReference type="PROSITE" id="PS00282">
    <property type="entry name" value="KAZAL_1"/>
    <property type="match status" value="1"/>
</dbReference>